<evidence type="ECO:0000313" key="1">
    <source>
        <dbReference type="EMBL" id="KAL3888571.1"/>
    </source>
</evidence>
<dbReference type="Proteomes" id="UP001634394">
    <property type="component" value="Unassembled WGS sequence"/>
</dbReference>
<evidence type="ECO:0000313" key="2">
    <source>
        <dbReference type="Proteomes" id="UP001634394"/>
    </source>
</evidence>
<feature type="non-terminal residue" evidence="1">
    <location>
        <position position="203"/>
    </location>
</feature>
<comment type="caution">
    <text evidence="1">The sequence shown here is derived from an EMBL/GenBank/DDBJ whole genome shotgun (WGS) entry which is preliminary data.</text>
</comment>
<organism evidence="1 2">
    <name type="scientific">Sinanodonta woodiana</name>
    <name type="common">Chinese pond mussel</name>
    <name type="synonym">Anodonta woodiana</name>
    <dbReference type="NCBI Taxonomy" id="1069815"/>
    <lineage>
        <taxon>Eukaryota</taxon>
        <taxon>Metazoa</taxon>
        <taxon>Spiralia</taxon>
        <taxon>Lophotrochozoa</taxon>
        <taxon>Mollusca</taxon>
        <taxon>Bivalvia</taxon>
        <taxon>Autobranchia</taxon>
        <taxon>Heteroconchia</taxon>
        <taxon>Palaeoheterodonta</taxon>
        <taxon>Unionida</taxon>
        <taxon>Unionoidea</taxon>
        <taxon>Unionidae</taxon>
        <taxon>Unioninae</taxon>
        <taxon>Sinanodonta</taxon>
    </lineage>
</organism>
<feature type="non-terminal residue" evidence="1">
    <location>
        <position position="1"/>
    </location>
</feature>
<name>A0ABD3XSL7_SINWO</name>
<accession>A0ABD3XSL7</accession>
<dbReference type="AlphaFoldDB" id="A0ABD3XSL7"/>
<gene>
    <name evidence="1" type="ORF">ACJMK2_000937</name>
</gene>
<dbReference type="EMBL" id="JBJQND010000001">
    <property type="protein sequence ID" value="KAL3888571.1"/>
    <property type="molecule type" value="Genomic_DNA"/>
</dbReference>
<reference evidence="1 2" key="1">
    <citation type="submission" date="2024-11" db="EMBL/GenBank/DDBJ databases">
        <title>Chromosome-level genome assembly of the freshwater bivalve Anodonta woodiana.</title>
        <authorList>
            <person name="Chen X."/>
        </authorList>
    </citation>
    <scope>NUCLEOTIDE SEQUENCE [LARGE SCALE GENOMIC DNA]</scope>
    <source>
        <strain evidence="1">MN2024</strain>
        <tissue evidence="1">Gills</tissue>
    </source>
</reference>
<sequence>TYQKLHGENKYMLTPLETKVNDVNGNEIHNYGSISIANHFNWISYAQTVIVCEVSQDGNLVQDFLLNYVNKINYKQFLLHTDKIDIRCWMLGKVHVTSIIHVRKTTTVPANSALWIPVSIPGSEHMTKFGYVKPKFHNEIKCTMVPGVIDTQTKEMVVNIVNCIDADVTLQENLHIGVCEPYKDVSNSERVASINAKKENVSE</sequence>
<evidence type="ECO:0008006" key="3">
    <source>
        <dbReference type="Google" id="ProtNLM"/>
    </source>
</evidence>
<keyword evidence="2" id="KW-1185">Reference proteome</keyword>
<proteinExistence type="predicted"/>
<protein>
    <recommendedName>
        <fullName evidence="3">Vitellogenin</fullName>
    </recommendedName>
</protein>